<evidence type="ECO:0000256" key="3">
    <source>
        <dbReference type="ARBA" id="ARBA00022989"/>
    </source>
</evidence>
<dbReference type="Proteomes" id="UP001530400">
    <property type="component" value="Unassembled WGS sequence"/>
</dbReference>
<dbReference type="AlphaFoldDB" id="A0ABD3N449"/>
<evidence type="ECO:0000256" key="2">
    <source>
        <dbReference type="ARBA" id="ARBA00022692"/>
    </source>
</evidence>
<proteinExistence type="predicted"/>
<feature type="transmembrane region" description="Helical" evidence="6">
    <location>
        <begin position="20"/>
        <end position="41"/>
    </location>
</feature>
<gene>
    <name evidence="8" type="ORF">ACHAWO_007772</name>
</gene>
<dbReference type="InterPro" id="IPR004342">
    <property type="entry name" value="EXS_C"/>
</dbReference>
<keyword evidence="4 6" id="KW-0472">Membrane</keyword>
<evidence type="ECO:0000259" key="7">
    <source>
        <dbReference type="PROSITE" id="PS51380"/>
    </source>
</evidence>
<accession>A0ABD3N449</accession>
<feature type="transmembrane region" description="Helical" evidence="6">
    <location>
        <begin position="106"/>
        <end position="127"/>
    </location>
</feature>
<dbReference type="Pfam" id="PF03124">
    <property type="entry name" value="EXS"/>
    <property type="match status" value="1"/>
</dbReference>
<evidence type="ECO:0000256" key="6">
    <source>
        <dbReference type="SAM" id="Phobius"/>
    </source>
</evidence>
<comment type="caution">
    <text evidence="8">The sequence shown here is derived from an EMBL/GenBank/DDBJ whole genome shotgun (WGS) entry which is preliminary data.</text>
</comment>
<keyword evidence="3 6" id="KW-1133">Transmembrane helix</keyword>
<dbReference type="GO" id="GO:0016020">
    <property type="term" value="C:membrane"/>
    <property type="evidence" value="ECO:0007669"/>
    <property type="project" value="UniProtKB-SubCell"/>
</dbReference>
<feature type="compositionally biased region" description="Low complexity" evidence="5">
    <location>
        <begin position="73"/>
        <end position="86"/>
    </location>
</feature>
<comment type="subcellular location">
    <subcellularLocation>
        <location evidence="1">Membrane</location>
        <topology evidence="1">Multi-pass membrane protein</topology>
    </subcellularLocation>
</comment>
<evidence type="ECO:0000313" key="8">
    <source>
        <dbReference type="EMBL" id="KAL3770772.1"/>
    </source>
</evidence>
<reference evidence="8 9" key="1">
    <citation type="submission" date="2024-10" db="EMBL/GenBank/DDBJ databases">
        <title>Updated reference genomes for cyclostephanoid diatoms.</title>
        <authorList>
            <person name="Roberts W.R."/>
            <person name="Alverson A.J."/>
        </authorList>
    </citation>
    <scope>NUCLEOTIDE SEQUENCE [LARGE SCALE GENOMIC DNA]</scope>
    <source>
        <strain evidence="8 9">AJA010-31</strain>
    </source>
</reference>
<evidence type="ECO:0000313" key="9">
    <source>
        <dbReference type="Proteomes" id="UP001530400"/>
    </source>
</evidence>
<evidence type="ECO:0000256" key="5">
    <source>
        <dbReference type="SAM" id="MobiDB-lite"/>
    </source>
</evidence>
<keyword evidence="2 6" id="KW-0812">Transmembrane</keyword>
<feature type="domain" description="EXS" evidence="7">
    <location>
        <begin position="225"/>
        <end position="460"/>
    </location>
</feature>
<evidence type="ECO:0000256" key="4">
    <source>
        <dbReference type="ARBA" id="ARBA00023136"/>
    </source>
</evidence>
<protein>
    <recommendedName>
        <fullName evidence="7">EXS domain-containing protein</fullName>
    </recommendedName>
</protein>
<evidence type="ECO:0000256" key="1">
    <source>
        <dbReference type="ARBA" id="ARBA00004141"/>
    </source>
</evidence>
<keyword evidence="9" id="KW-1185">Reference proteome</keyword>
<feature type="region of interest" description="Disordered" evidence="5">
    <location>
        <begin position="460"/>
        <end position="486"/>
    </location>
</feature>
<dbReference type="PANTHER" id="PTHR10783:SF46">
    <property type="entry name" value="PROTEIN ERD1 HOMOLOG 2"/>
    <property type="match status" value="1"/>
</dbReference>
<organism evidence="8 9">
    <name type="scientific">Cyclotella atomus</name>
    <dbReference type="NCBI Taxonomy" id="382360"/>
    <lineage>
        <taxon>Eukaryota</taxon>
        <taxon>Sar</taxon>
        <taxon>Stramenopiles</taxon>
        <taxon>Ochrophyta</taxon>
        <taxon>Bacillariophyta</taxon>
        <taxon>Coscinodiscophyceae</taxon>
        <taxon>Thalassiosirophycidae</taxon>
        <taxon>Stephanodiscales</taxon>
        <taxon>Stephanodiscaceae</taxon>
        <taxon>Cyclotella</taxon>
    </lineage>
</organism>
<name>A0ABD3N449_9STRA</name>
<feature type="transmembrane region" description="Helical" evidence="6">
    <location>
        <begin position="133"/>
        <end position="151"/>
    </location>
</feature>
<feature type="region of interest" description="Disordered" evidence="5">
    <location>
        <begin position="65"/>
        <end position="93"/>
    </location>
</feature>
<feature type="transmembrane region" description="Helical" evidence="6">
    <location>
        <begin position="373"/>
        <end position="392"/>
    </location>
</feature>
<dbReference type="EMBL" id="JALLPJ020001301">
    <property type="protein sequence ID" value="KAL3770772.1"/>
    <property type="molecule type" value="Genomic_DNA"/>
</dbReference>
<dbReference type="PANTHER" id="PTHR10783">
    <property type="entry name" value="XENOTROPIC AND POLYTROPIC RETROVIRUS RECEPTOR 1-RELATED"/>
    <property type="match status" value="1"/>
</dbReference>
<dbReference type="PROSITE" id="PS51380">
    <property type="entry name" value="EXS"/>
    <property type="match status" value="1"/>
</dbReference>
<sequence length="486" mass="54785">MSSGQEVGEIFGSGSGPATALLRSPTVIIASVGLWGMNVYLFRLFRIDYVKVLMLDLIKEREAQSHTEHDDGNSSVGSHGSSSTRRSSGKMLQHENKDNEVTAYRLIIFSISLLGLLHFSTILYINILNGSTIGAIFVFYTAVAVGIALPIEGTRWIRLACGTVGHRALELVNPRCFCFSGGNVVPRAIPFVDVFFADAMCSLSKVFFDWGMLWHLAWHYPEPVPTELHSILIPSVAASLPYLIRARQCLVMYTIGFMKNDPKKYQHMLNAIKYTTSLWPLCVSAYEKTVDSAEEKATLEKILIALLAINSTYSLAWDIVMDWGMMQNPQQFMPVPETCVPNPTPTHNNSASTPKALPAQSCAHTVLRPRLRFGAFTSVFILLVDTILRYSWLLRFYEHNLFPSTDMYILCTQFLEAVRRALWNLLRVEWENIKQNRNKEADEDEVDVSSIEDAEYDPFIKSPNSMEMTPRANGVQKKERHVKSIN</sequence>